<dbReference type="Pfam" id="PF16016">
    <property type="entry name" value="VASt"/>
    <property type="match status" value="1"/>
</dbReference>
<feature type="domain" description="VASt" evidence="3">
    <location>
        <begin position="586"/>
        <end position="771"/>
    </location>
</feature>
<organism evidence="4">
    <name type="scientific">Chaetoceros debilis</name>
    <dbReference type="NCBI Taxonomy" id="122233"/>
    <lineage>
        <taxon>Eukaryota</taxon>
        <taxon>Sar</taxon>
        <taxon>Stramenopiles</taxon>
        <taxon>Ochrophyta</taxon>
        <taxon>Bacillariophyta</taxon>
        <taxon>Coscinodiscophyceae</taxon>
        <taxon>Chaetocerotophycidae</taxon>
        <taxon>Chaetocerotales</taxon>
        <taxon>Chaetocerotaceae</taxon>
        <taxon>Chaetoceros</taxon>
    </lineage>
</organism>
<keyword evidence="2" id="KW-0472">Membrane</keyword>
<dbReference type="PROSITE" id="PS51778">
    <property type="entry name" value="VAST"/>
    <property type="match status" value="1"/>
</dbReference>
<name>A0A7S3Q7D6_9STRA</name>
<comment type="subcellular location">
    <subcellularLocation>
        <location evidence="1">Membrane</location>
    </subcellularLocation>
</comment>
<evidence type="ECO:0000313" key="4">
    <source>
        <dbReference type="EMBL" id="CAE0467698.1"/>
    </source>
</evidence>
<dbReference type="GO" id="GO:0016020">
    <property type="term" value="C:membrane"/>
    <property type="evidence" value="ECO:0007669"/>
    <property type="project" value="UniProtKB-SubCell"/>
</dbReference>
<reference evidence="4" key="1">
    <citation type="submission" date="2021-01" db="EMBL/GenBank/DDBJ databases">
        <authorList>
            <person name="Corre E."/>
            <person name="Pelletier E."/>
            <person name="Niang G."/>
            <person name="Scheremetjew M."/>
            <person name="Finn R."/>
            <person name="Kale V."/>
            <person name="Holt S."/>
            <person name="Cochrane G."/>
            <person name="Meng A."/>
            <person name="Brown T."/>
            <person name="Cohen L."/>
        </authorList>
    </citation>
    <scope>NUCLEOTIDE SEQUENCE</scope>
    <source>
        <strain evidence="4">MM31A-1</strain>
    </source>
</reference>
<sequence length="771" mass="87531">MRRKGKQKSMSLHDLEEDARIAAAETSEAIYRLISTENKGVSFHHNIASGITTASTFAHPTSIQNGDVETKEDQLVNPNAASKGKEIRSSFKKKKSLYRFNGTDDSTIGIAEKNSGTKRAAKNLWMCSYCGLAFVSEKFASTHEKSCIEDAFSFDSSQTISKNHPLSSDNMSSAKKAGMVTLSQSVKMCMLFTDESLFKAVRKAKNCLLTHPQRDAERELLLKARDRSYYDSLLFASRTLSTRDKKRKKSSGRRRKMLASLKSRLSDAYELIKEGQQEQKHDQYDVRRRGYYGGTNETKHDDETLYINIVVKHSIKFVNNELELLASRRWIEKKKNQYTRTHFDRLRSLAQIQAVRFAQIALAADMKPQNVAIQLSNDLYRLFPVQLKGIGAEINTDIEYRKGAFFILSVNVLSIDWIILMRHFHSQGKARKSSDKGEDKNYTYASLIGRFTIFEIIEECLAFLFRFHWMISAPICSLLYQHILKGTMKRFIITAVTDDFFQYVERKGMEMDLEVVQSKDQAAFMLEALHQIRKDERHLSQKKLEAEEGSDTEGIIIRGPLLGPLFDLDSDGIDQIPEDLSPPNNLETICLDLPDLPVGYHRLRRALLLSSKFNLEAFFTDALGYSEVTSEPWDNFDGLIGLSEQVGEVDESKFIGSQMKYQYLMPKSAFVKANIAYETVTLTSYNKHFFSLTKTITNPDVPYGKTFKTLSQIIIYNSGENSSRMVCSCEAEFSNGPPMVARQIKSGMRAGVTETNVLLGEAICKYAHLVK</sequence>
<proteinExistence type="predicted"/>
<dbReference type="InterPro" id="IPR031968">
    <property type="entry name" value="VASt"/>
</dbReference>
<gene>
    <name evidence="4" type="ORF">CDEB00056_LOCUS12551</name>
</gene>
<protein>
    <recommendedName>
        <fullName evidence="3">VASt domain-containing protein</fullName>
    </recommendedName>
</protein>
<evidence type="ECO:0000259" key="3">
    <source>
        <dbReference type="PROSITE" id="PS51778"/>
    </source>
</evidence>
<evidence type="ECO:0000256" key="2">
    <source>
        <dbReference type="ARBA" id="ARBA00023136"/>
    </source>
</evidence>
<accession>A0A7S3Q7D6</accession>
<dbReference type="AlphaFoldDB" id="A0A7S3Q7D6"/>
<dbReference type="EMBL" id="HBIO01016290">
    <property type="protein sequence ID" value="CAE0467698.1"/>
    <property type="molecule type" value="Transcribed_RNA"/>
</dbReference>
<evidence type="ECO:0000256" key="1">
    <source>
        <dbReference type="ARBA" id="ARBA00004370"/>
    </source>
</evidence>